<dbReference type="GeneTree" id="ENSGT00910000147190"/>
<reference evidence="2" key="1">
    <citation type="submission" date="2025-08" db="UniProtKB">
        <authorList>
            <consortium name="Ensembl"/>
        </authorList>
    </citation>
    <scope>IDENTIFICATION</scope>
</reference>
<keyword evidence="1" id="KW-0472">Membrane</keyword>
<dbReference type="Ensembl" id="ENSMLET00000035578.1">
    <property type="protein sequence ID" value="ENSMLEP00000012152.1"/>
    <property type="gene ID" value="ENSMLEG00000030246.1"/>
</dbReference>
<evidence type="ECO:0000313" key="3">
    <source>
        <dbReference type="Proteomes" id="UP000233140"/>
    </source>
</evidence>
<feature type="transmembrane region" description="Helical" evidence="1">
    <location>
        <begin position="32"/>
        <end position="51"/>
    </location>
</feature>
<feature type="transmembrane region" description="Helical" evidence="1">
    <location>
        <begin position="7"/>
        <end position="26"/>
    </location>
</feature>
<reference evidence="2" key="2">
    <citation type="submission" date="2025-09" db="UniProtKB">
        <authorList>
            <consortium name="Ensembl"/>
        </authorList>
    </citation>
    <scope>IDENTIFICATION</scope>
</reference>
<accession>A0A2K5Y9B9</accession>
<proteinExistence type="predicted"/>
<evidence type="ECO:0000313" key="2">
    <source>
        <dbReference type="Ensembl" id="ENSMLEP00000012152.1"/>
    </source>
</evidence>
<keyword evidence="1" id="KW-1133">Transmembrane helix</keyword>
<sequence length="68" mass="7740">MKTKTGLAADIGLLCSLCFLFAPFPPPSPHPTLFFFSFFFFFKSLFTLPIASQVRKLFRKVSLCICTR</sequence>
<organism evidence="2 3">
    <name type="scientific">Mandrillus leucophaeus</name>
    <name type="common">Drill</name>
    <name type="synonym">Papio leucophaeus</name>
    <dbReference type="NCBI Taxonomy" id="9568"/>
    <lineage>
        <taxon>Eukaryota</taxon>
        <taxon>Metazoa</taxon>
        <taxon>Chordata</taxon>
        <taxon>Craniata</taxon>
        <taxon>Vertebrata</taxon>
        <taxon>Euteleostomi</taxon>
        <taxon>Mammalia</taxon>
        <taxon>Eutheria</taxon>
        <taxon>Euarchontoglires</taxon>
        <taxon>Primates</taxon>
        <taxon>Haplorrhini</taxon>
        <taxon>Catarrhini</taxon>
        <taxon>Cercopithecidae</taxon>
        <taxon>Cercopithecinae</taxon>
        <taxon>Mandrillus</taxon>
    </lineage>
</organism>
<keyword evidence="1" id="KW-0812">Transmembrane</keyword>
<name>A0A2K5Y9B9_MANLE</name>
<evidence type="ECO:0000256" key="1">
    <source>
        <dbReference type="SAM" id="Phobius"/>
    </source>
</evidence>
<dbReference type="AlphaFoldDB" id="A0A2K5Y9B9"/>
<protein>
    <submittedName>
        <fullName evidence="2">Uncharacterized protein</fullName>
    </submittedName>
</protein>
<keyword evidence="3" id="KW-1185">Reference proteome</keyword>
<dbReference type="Proteomes" id="UP000233140">
    <property type="component" value="Unassembled WGS sequence"/>
</dbReference>